<proteinExistence type="predicted"/>
<name>A0ABQ8J7P1_DERPT</name>
<accession>A0ABQ8J7P1</accession>
<organism evidence="1 2">
    <name type="scientific">Dermatophagoides pteronyssinus</name>
    <name type="common">European house dust mite</name>
    <dbReference type="NCBI Taxonomy" id="6956"/>
    <lineage>
        <taxon>Eukaryota</taxon>
        <taxon>Metazoa</taxon>
        <taxon>Ecdysozoa</taxon>
        <taxon>Arthropoda</taxon>
        <taxon>Chelicerata</taxon>
        <taxon>Arachnida</taxon>
        <taxon>Acari</taxon>
        <taxon>Acariformes</taxon>
        <taxon>Sarcoptiformes</taxon>
        <taxon>Astigmata</taxon>
        <taxon>Psoroptidia</taxon>
        <taxon>Analgoidea</taxon>
        <taxon>Pyroglyphidae</taxon>
        <taxon>Dermatophagoidinae</taxon>
        <taxon>Dermatophagoides</taxon>
    </lineage>
</organism>
<reference evidence="1 2" key="2">
    <citation type="journal article" date="2022" name="Mol. Biol. Evol.">
        <title>Comparative Genomics Reveals Insights into the Divergent Evolution of Astigmatic Mites and Household Pest Adaptations.</title>
        <authorList>
            <person name="Xiong Q."/>
            <person name="Wan A.T."/>
            <person name="Liu X."/>
            <person name="Fung C.S."/>
            <person name="Xiao X."/>
            <person name="Malainual N."/>
            <person name="Hou J."/>
            <person name="Wang L."/>
            <person name="Wang M."/>
            <person name="Yang K.Y."/>
            <person name="Cui Y."/>
            <person name="Leung E.L."/>
            <person name="Nong W."/>
            <person name="Shin S.K."/>
            <person name="Au S.W."/>
            <person name="Jeong K.Y."/>
            <person name="Chew F.T."/>
            <person name="Hui J.H."/>
            <person name="Leung T.F."/>
            <person name="Tungtrongchitr A."/>
            <person name="Zhong N."/>
            <person name="Liu Z."/>
            <person name="Tsui S.K."/>
        </authorList>
    </citation>
    <scope>NUCLEOTIDE SEQUENCE [LARGE SCALE GENOMIC DNA]</scope>
    <source>
        <strain evidence="1">Derp</strain>
    </source>
</reference>
<evidence type="ECO:0000313" key="1">
    <source>
        <dbReference type="EMBL" id="KAH9418425.1"/>
    </source>
</evidence>
<sequence length="60" mass="6977">MIVTLFQRFALSRSWSFESIVFAAFDDDDDDEWEFFSLLIILDEKFGRLLSSPLPISIEG</sequence>
<comment type="caution">
    <text evidence="1">The sequence shown here is derived from an EMBL/GenBank/DDBJ whole genome shotgun (WGS) entry which is preliminary data.</text>
</comment>
<keyword evidence="2" id="KW-1185">Reference proteome</keyword>
<protein>
    <submittedName>
        <fullName evidence="1">Uncharacterized protein</fullName>
    </submittedName>
</protein>
<reference evidence="1 2" key="1">
    <citation type="journal article" date="2018" name="J. Allergy Clin. Immunol.">
        <title>High-quality assembly of Dermatophagoides pteronyssinus genome and transcriptome reveals a wide range of novel allergens.</title>
        <authorList>
            <person name="Liu X.Y."/>
            <person name="Yang K.Y."/>
            <person name="Wang M.Q."/>
            <person name="Kwok J.S."/>
            <person name="Zeng X."/>
            <person name="Yang Z."/>
            <person name="Xiao X.J."/>
            <person name="Lau C.P."/>
            <person name="Li Y."/>
            <person name="Huang Z.M."/>
            <person name="Ba J.G."/>
            <person name="Yim A.K."/>
            <person name="Ouyang C.Y."/>
            <person name="Ngai S.M."/>
            <person name="Chan T.F."/>
            <person name="Leung E.L."/>
            <person name="Liu L."/>
            <person name="Liu Z.G."/>
            <person name="Tsui S.K."/>
        </authorList>
    </citation>
    <scope>NUCLEOTIDE SEQUENCE [LARGE SCALE GENOMIC DNA]</scope>
    <source>
        <strain evidence="1">Derp</strain>
    </source>
</reference>
<dbReference type="EMBL" id="NJHN03000063">
    <property type="protein sequence ID" value="KAH9418425.1"/>
    <property type="molecule type" value="Genomic_DNA"/>
</dbReference>
<dbReference type="Proteomes" id="UP000887458">
    <property type="component" value="Unassembled WGS sequence"/>
</dbReference>
<evidence type="ECO:0000313" key="2">
    <source>
        <dbReference type="Proteomes" id="UP000887458"/>
    </source>
</evidence>
<gene>
    <name evidence="1" type="ORF">DERP_011287</name>
</gene>